<evidence type="ECO:0000313" key="2">
    <source>
        <dbReference type="EMBL" id="KAJ7351978.1"/>
    </source>
</evidence>
<sequence>MGTKSAWIAIVRLLWAFDIEAVLDVSGKPTMIDTESCTEGLICRPYAHPSNFVAGSAGHIETIIYQLYFYLVAPISI</sequence>
<accession>A0AAD7A8D7</accession>
<feature type="signal peptide" evidence="1">
    <location>
        <begin position="1"/>
        <end position="16"/>
    </location>
</feature>
<protein>
    <submittedName>
        <fullName evidence="2">Uncharacterized protein</fullName>
    </submittedName>
</protein>
<keyword evidence="3" id="KW-1185">Reference proteome</keyword>
<comment type="caution">
    <text evidence="2">The sequence shown here is derived from an EMBL/GenBank/DDBJ whole genome shotgun (WGS) entry which is preliminary data.</text>
</comment>
<evidence type="ECO:0000313" key="3">
    <source>
        <dbReference type="Proteomes" id="UP001218218"/>
    </source>
</evidence>
<reference evidence="2" key="1">
    <citation type="submission" date="2023-03" db="EMBL/GenBank/DDBJ databases">
        <title>Massive genome expansion in bonnet fungi (Mycena s.s.) driven by repeated elements and novel gene families across ecological guilds.</title>
        <authorList>
            <consortium name="Lawrence Berkeley National Laboratory"/>
            <person name="Harder C.B."/>
            <person name="Miyauchi S."/>
            <person name="Viragh M."/>
            <person name="Kuo A."/>
            <person name="Thoen E."/>
            <person name="Andreopoulos B."/>
            <person name="Lu D."/>
            <person name="Skrede I."/>
            <person name="Drula E."/>
            <person name="Henrissat B."/>
            <person name="Morin E."/>
            <person name="Kohler A."/>
            <person name="Barry K."/>
            <person name="LaButti K."/>
            <person name="Morin E."/>
            <person name="Salamov A."/>
            <person name="Lipzen A."/>
            <person name="Mereny Z."/>
            <person name="Hegedus B."/>
            <person name="Baldrian P."/>
            <person name="Stursova M."/>
            <person name="Weitz H."/>
            <person name="Taylor A."/>
            <person name="Grigoriev I.V."/>
            <person name="Nagy L.G."/>
            <person name="Martin F."/>
            <person name="Kauserud H."/>
        </authorList>
    </citation>
    <scope>NUCLEOTIDE SEQUENCE</scope>
    <source>
        <strain evidence="2">CBHHK002</strain>
    </source>
</reference>
<feature type="chain" id="PRO_5042120003" evidence="1">
    <location>
        <begin position="17"/>
        <end position="77"/>
    </location>
</feature>
<proteinExistence type="predicted"/>
<gene>
    <name evidence="2" type="ORF">DFH08DRAFT_956797</name>
</gene>
<dbReference type="EMBL" id="JARIHO010000012">
    <property type="protein sequence ID" value="KAJ7351978.1"/>
    <property type="molecule type" value="Genomic_DNA"/>
</dbReference>
<dbReference type="Proteomes" id="UP001218218">
    <property type="component" value="Unassembled WGS sequence"/>
</dbReference>
<name>A0AAD7A8D7_9AGAR</name>
<keyword evidence="1" id="KW-0732">Signal</keyword>
<organism evidence="2 3">
    <name type="scientific">Mycena albidolilacea</name>
    <dbReference type="NCBI Taxonomy" id="1033008"/>
    <lineage>
        <taxon>Eukaryota</taxon>
        <taxon>Fungi</taxon>
        <taxon>Dikarya</taxon>
        <taxon>Basidiomycota</taxon>
        <taxon>Agaricomycotina</taxon>
        <taxon>Agaricomycetes</taxon>
        <taxon>Agaricomycetidae</taxon>
        <taxon>Agaricales</taxon>
        <taxon>Marasmiineae</taxon>
        <taxon>Mycenaceae</taxon>
        <taxon>Mycena</taxon>
    </lineage>
</organism>
<dbReference type="AlphaFoldDB" id="A0AAD7A8D7"/>
<evidence type="ECO:0000256" key="1">
    <source>
        <dbReference type="SAM" id="SignalP"/>
    </source>
</evidence>